<dbReference type="Proteomes" id="UP000735302">
    <property type="component" value="Unassembled WGS sequence"/>
</dbReference>
<protein>
    <submittedName>
        <fullName evidence="2">Uncharacterized protein</fullName>
    </submittedName>
</protein>
<proteinExistence type="predicted"/>
<keyword evidence="3" id="KW-1185">Reference proteome</keyword>
<feature type="transmembrane region" description="Helical" evidence="1">
    <location>
        <begin position="30"/>
        <end position="49"/>
    </location>
</feature>
<reference evidence="2 3" key="1">
    <citation type="journal article" date="2021" name="Elife">
        <title>Chloroplast acquisition without the gene transfer in kleptoplastic sea slugs, Plakobranchus ocellatus.</title>
        <authorList>
            <person name="Maeda T."/>
            <person name="Takahashi S."/>
            <person name="Yoshida T."/>
            <person name="Shimamura S."/>
            <person name="Takaki Y."/>
            <person name="Nagai Y."/>
            <person name="Toyoda A."/>
            <person name="Suzuki Y."/>
            <person name="Arimoto A."/>
            <person name="Ishii H."/>
            <person name="Satoh N."/>
            <person name="Nishiyama T."/>
            <person name="Hasebe M."/>
            <person name="Maruyama T."/>
            <person name="Minagawa J."/>
            <person name="Obokata J."/>
            <person name="Shigenobu S."/>
        </authorList>
    </citation>
    <scope>NUCLEOTIDE SEQUENCE [LARGE SCALE GENOMIC DNA]</scope>
</reference>
<evidence type="ECO:0000256" key="1">
    <source>
        <dbReference type="SAM" id="Phobius"/>
    </source>
</evidence>
<evidence type="ECO:0000313" key="3">
    <source>
        <dbReference type="Proteomes" id="UP000735302"/>
    </source>
</evidence>
<organism evidence="2 3">
    <name type="scientific">Plakobranchus ocellatus</name>
    <dbReference type="NCBI Taxonomy" id="259542"/>
    <lineage>
        <taxon>Eukaryota</taxon>
        <taxon>Metazoa</taxon>
        <taxon>Spiralia</taxon>
        <taxon>Lophotrochozoa</taxon>
        <taxon>Mollusca</taxon>
        <taxon>Gastropoda</taxon>
        <taxon>Heterobranchia</taxon>
        <taxon>Euthyneura</taxon>
        <taxon>Panpulmonata</taxon>
        <taxon>Sacoglossa</taxon>
        <taxon>Placobranchoidea</taxon>
        <taxon>Plakobranchidae</taxon>
        <taxon>Plakobranchus</taxon>
    </lineage>
</organism>
<keyword evidence="1" id="KW-0472">Membrane</keyword>
<dbReference type="EMBL" id="BLXT01003974">
    <property type="protein sequence ID" value="GFO08699.1"/>
    <property type="molecule type" value="Genomic_DNA"/>
</dbReference>
<comment type="caution">
    <text evidence="2">The sequence shown here is derived from an EMBL/GenBank/DDBJ whole genome shotgun (WGS) entry which is preliminary data.</text>
</comment>
<evidence type="ECO:0000313" key="2">
    <source>
        <dbReference type="EMBL" id="GFO08699.1"/>
    </source>
</evidence>
<keyword evidence="1" id="KW-0812">Transmembrane</keyword>
<dbReference type="AlphaFoldDB" id="A0AAV4ARE4"/>
<accession>A0AAV4ARE4</accession>
<keyword evidence="1" id="KW-1133">Transmembrane helix</keyword>
<gene>
    <name evidence="2" type="ORF">PoB_003520400</name>
</gene>
<sequence length="85" mass="9194">MSPSSILLHPPAALLLMSPSSIPPPKAPTIATVVTLVDLAIVIVHDIFIGHRHPQHQLMHEPSHSSTDPSIMSDFTAQLQIFSPM</sequence>
<name>A0AAV4ARE4_9GAST</name>